<comment type="caution">
    <text evidence="2">The sequence shown here is derived from an EMBL/GenBank/DDBJ whole genome shotgun (WGS) entry which is preliminary data.</text>
</comment>
<feature type="region of interest" description="Disordered" evidence="1">
    <location>
        <begin position="93"/>
        <end position="133"/>
    </location>
</feature>
<dbReference type="Proteomes" id="UP000663856">
    <property type="component" value="Unassembled WGS sequence"/>
</dbReference>
<evidence type="ECO:0000313" key="2">
    <source>
        <dbReference type="EMBL" id="CAF2053254.1"/>
    </source>
</evidence>
<proteinExistence type="predicted"/>
<organism evidence="2 3">
    <name type="scientific">Rotaria magnacalcarata</name>
    <dbReference type="NCBI Taxonomy" id="392030"/>
    <lineage>
        <taxon>Eukaryota</taxon>
        <taxon>Metazoa</taxon>
        <taxon>Spiralia</taxon>
        <taxon>Gnathifera</taxon>
        <taxon>Rotifera</taxon>
        <taxon>Eurotatoria</taxon>
        <taxon>Bdelloidea</taxon>
        <taxon>Philodinida</taxon>
        <taxon>Philodinidae</taxon>
        <taxon>Rotaria</taxon>
    </lineage>
</organism>
<name>A0A816PWQ8_9BILA</name>
<dbReference type="Gene3D" id="1.10.10.1070">
    <property type="entry name" value="Zinc finger, BED domain-containing"/>
    <property type="match status" value="1"/>
</dbReference>
<evidence type="ECO:0000256" key="1">
    <source>
        <dbReference type="SAM" id="MobiDB-lite"/>
    </source>
</evidence>
<dbReference type="AlphaFoldDB" id="A0A816PWQ8"/>
<protein>
    <recommendedName>
        <fullName evidence="4">BED-type domain-containing protein</fullName>
    </recommendedName>
</protein>
<sequence length="197" mass="22006">MNQSESRNIQRRLLFEPSQYQVIRNESQKGPLWWRAFGFPAKIDDKGEFQRIEGFISCLKCKNTQIHNKSSGTKRYKEHADKCYPIINETVISSSSSSSSSSSIDLTSSSSSIDLTSSSSSITISSSPSSDVSIQPTLHQMGFIKSTKVSEKDVKKVKDSSIQLVCGNIRPFSVLSDEGFRHLAQECVRLGNKKRMN</sequence>
<accession>A0A816PWQ8</accession>
<evidence type="ECO:0000313" key="3">
    <source>
        <dbReference type="Proteomes" id="UP000663856"/>
    </source>
</evidence>
<dbReference type="EMBL" id="CAJNRF010003796">
    <property type="protein sequence ID" value="CAF2053254.1"/>
    <property type="molecule type" value="Genomic_DNA"/>
</dbReference>
<evidence type="ECO:0008006" key="4">
    <source>
        <dbReference type="Google" id="ProtNLM"/>
    </source>
</evidence>
<reference evidence="2" key="1">
    <citation type="submission" date="2021-02" db="EMBL/GenBank/DDBJ databases">
        <authorList>
            <person name="Nowell W R."/>
        </authorList>
    </citation>
    <scope>NUCLEOTIDE SEQUENCE</scope>
</reference>
<dbReference type="SUPFAM" id="SSF140996">
    <property type="entry name" value="Hermes dimerisation domain"/>
    <property type="match status" value="1"/>
</dbReference>
<gene>
    <name evidence="2" type="ORF">WKI299_LOCUS10665</name>
</gene>